<dbReference type="GO" id="GO:0043531">
    <property type="term" value="F:ADP binding"/>
    <property type="evidence" value="ECO:0007669"/>
    <property type="project" value="InterPro"/>
</dbReference>
<name>A0A6G9Z3W6_9NOCA</name>
<dbReference type="PRINTS" id="PR00364">
    <property type="entry name" value="DISEASERSIST"/>
</dbReference>
<dbReference type="RefSeq" id="WP_167487632.1">
    <property type="nucleotide sequence ID" value="NZ_CP046173.1"/>
</dbReference>
<dbReference type="Pfam" id="PF00931">
    <property type="entry name" value="NB-ARC"/>
    <property type="match status" value="1"/>
</dbReference>
<keyword evidence="2" id="KW-0963">Cytoplasm</keyword>
<dbReference type="GO" id="GO:0005938">
    <property type="term" value="C:cell cortex"/>
    <property type="evidence" value="ECO:0007669"/>
    <property type="project" value="TreeGrafter"/>
</dbReference>
<dbReference type="Proteomes" id="UP000500953">
    <property type="component" value="Chromosome"/>
</dbReference>
<feature type="repeat" description="TPR" evidence="4">
    <location>
        <begin position="618"/>
        <end position="651"/>
    </location>
</feature>
<feature type="repeat" description="TPR" evidence="4">
    <location>
        <begin position="698"/>
        <end position="731"/>
    </location>
</feature>
<accession>A0A6G9Z3W6</accession>
<dbReference type="EMBL" id="CP046173">
    <property type="protein sequence ID" value="QIS20279.1"/>
    <property type="molecule type" value="Genomic_DNA"/>
</dbReference>
<keyword evidence="3" id="KW-0677">Repeat</keyword>
<dbReference type="InterPro" id="IPR019734">
    <property type="entry name" value="TPR_rpt"/>
</dbReference>
<dbReference type="AlphaFoldDB" id="A0A6G9Z3W6"/>
<proteinExistence type="predicted"/>
<dbReference type="Gene3D" id="1.10.10.10">
    <property type="entry name" value="Winged helix-like DNA-binding domain superfamily/Winged helix DNA-binding domain"/>
    <property type="match status" value="1"/>
</dbReference>
<evidence type="ECO:0000259" key="5">
    <source>
        <dbReference type="Pfam" id="PF00931"/>
    </source>
</evidence>
<protein>
    <submittedName>
        <fullName evidence="6">Tetratricopeptide repeat protein</fullName>
    </submittedName>
</protein>
<dbReference type="SMART" id="SM00028">
    <property type="entry name" value="TPR"/>
    <property type="match status" value="9"/>
</dbReference>
<keyword evidence="4" id="KW-0802">TPR repeat</keyword>
<dbReference type="InterPro" id="IPR027417">
    <property type="entry name" value="P-loop_NTPase"/>
</dbReference>
<dbReference type="Gene3D" id="1.25.40.10">
    <property type="entry name" value="Tetratricopeptide repeat domain"/>
    <property type="match status" value="4"/>
</dbReference>
<evidence type="ECO:0000256" key="4">
    <source>
        <dbReference type="PROSITE-ProRule" id="PRU00339"/>
    </source>
</evidence>
<dbReference type="PROSITE" id="PS50293">
    <property type="entry name" value="TPR_REGION"/>
    <property type="match status" value="1"/>
</dbReference>
<dbReference type="InterPro" id="IPR002182">
    <property type="entry name" value="NB-ARC"/>
</dbReference>
<dbReference type="InterPro" id="IPR036388">
    <property type="entry name" value="WH-like_DNA-bd_sf"/>
</dbReference>
<dbReference type="SUPFAM" id="SSF48452">
    <property type="entry name" value="TPR-like"/>
    <property type="match status" value="3"/>
</dbReference>
<gene>
    <name evidence="6" type="ORF">F6W96_20265</name>
</gene>
<dbReference type="PANTHER" id="PTHR45954">
    <property type="entry name" value="LD33695P"/>
    <property type="match status" value="1"/>
</dbReference>
<dbReference type="Gene3D" id="3.40.50.300">
    <property type="entry name" value="P-loop containing nucleotide triphosphate hydrolases"/>
    <property type="match status" value="1"/>
</dbReference>
<evidence type="ECO:0000256" key="1">
    <source>
        <dbReference type="ARBA" id="ARBA00004496"/>
    </source>
</evidence>
<feature type="repeat" description="TPR" evidence="4">
    <location>
        <begin position="538"/>
        <end position="571"/>
    </location>
</feature>
<feature type="repeat" description="TPR" evidence="4">
    <location>
        <begin position="498"/>
        <end position="531"/>
    </location>
</feature>
<dbReference type="PANTHER" id="PTHR45954:SF1">
    <property type="entry name" value="LD33695P"/>
    <property type="match status" value="1"/>
</dbReference>
<dbReference type="GO" id="GO:0001965">
    <property type="term" value="F:G-protein alpha-subunit binding"/>
    <property type="evidence" value="ECO:0007669"/>
    <property type="project" value="TreeGrafter"/>
</dbReference>
<evidence type="ECO:0000313" key="7">
    <source>
        <dbReference type="Proteomes" id="UP000500953"/>
    </source>
</evidence>
<evidence type="ECO:0000256" key="2">
    <source>
        <dbReference type="ARBA" id="ARBA00022490"/>
    </source>
</evidence>
<evidence type="ECO:0000313" key="6">
    <source>
        <dbReference type="EMBL" id="QIS20279.1"/>
    </source>
</evidence>
<reference evidence="6 7" key="1">
    <citation type="journal article" date="2019" name="ACS Chem. Biol.">
        <title>Identification and Mobilization of a Cryptic Antibiotic Biosynthesis Gene Locus from a Human-Pathogenic Nocardia Isolate.</title>
        <authorList>
            <person name="Herisse M."/>
            <person name="Ishida K."/>
            <person name="Porter J.L."/>
            <person name="Howden B."/>
            <person name="Hertweck C."/>
            <person name="Stinear T.P."/>
            <person name="Pidot S.J."/>
        </authorList>
    </citation>
    <scope>NUCLEOTIDE SEQUENCE [LARGE SCALE GENOMIC DNA]</scope>
    <source>
        <strain evidence="6 7">AUSMDU00012715</strain>
    </source>
</reference>
<dbReference type="Pfam" id="PF13424">
    <property type="entry name" value="TPR_12"/>
    <property type="match status" value="5"/>
</dbReference>
<evidence type="ECO:0000256" key="3">
    <source>
        <dbReference type="ARBA" id="ARBA00022737"/>
    </source>
</evidence>
<comment type="subcellular location">
    <subcellularLocation>
        <location evidence="1">Cytoplasm</location>
    </subcellularLocation>
</comment>
<dbReference type="GO" id="GO:0005092">
    <property type="term" value="F:GDP-dissociation inhibitor activity"/>
    <property type="evidence" value="ECO:0007669"/>
    <property type="project" value="TreeGrafter"/>
</dbReference>
<dbReference type="SUPFAM" id="SSF52540">
    <property type="entry name" value="P-loop containing nucleoside triphosphate hydrolases"/>
    <property type="match status" value="1"/>
</dbReference>
<dbReference type="InterPro" id="IPR011990">
    <property type="entry name" value="TPR-like_helical_dom_sf"/>
</dbReference>
<feature type="domain" description="NB-ARC" evidence="5">
    <location>
        <begin position="59"/>
        <end position="191"/>
    </location>
</feature>
<dbReference type="PROSITE" id="PS50005">
    <property type="entry name" value="TPR"/>
    <property type="match status" value="4"/>
</dbReference>
<sequence length="873" mass="95413">MPEFEARGHAQQVNVGGDNTGVINATTHHHYEAARPAGESITTSLPATPRVFVGRDRELRQILDAADRERVVSIHAIDGMAGVGKTALAVRAAHELAARFPDGQYFVELHAHTPEHKAADPSDALAGLLIELGMDPRNIPDTLTGRRDLWRNRLGGKKALLVLDDAADRDQIEPLLPSGPECLTLVTSRHRLRVLPGTRPLPLKVLDLDPAANLFLSVAGRDSTDDGERDVAQRIAGLCGRLPLAVVLVAGRVAHHPHWTTAEITELAAEFEAATDRLTALDADDRIVRVAFDLSYRDLPPQRQMLFRRLGLHPGPDIDAYVAMALTGVDLDTAKRELEVLFVDHLLDEPARGRYRLHDLLRDYARILTTADPTADNVQAVDRLLDYYQNTAAMADLRLARQSRPTTIDTSSAVVADGVVVRGFTDEIRALAWMRGERANLLACLNYATGDASATRMVALTDVIAGLLQRDGPWPLARHLHQRAAAEAECLGDRLSHANALTNFGVIQWRIGDHKQATDLYQRALDLYREIGNRLGEANSLMNLGLVHEWTGDYQRATDLYQQALDLYRGIGNRLGEANTLMNLGLVCQLTGDYRQATDLHQQALSLYREIGYRLGEATALGNLGLVCKETGDYEQAADLHQQALALHREIGNRLGQGIALGNLASVRRQTGDYEQAADLHLQSLAIDREIGDRYGEAVTLNNLGLVRRQTGDYEQAADLHQQALGLYREIGNRLGQATALGNLASVRVQIGDYIQAADLYRQSLTLHREIGYRLGEALTLNEIGTVSFTTGKPDEALTAFTDALGVAREIGSHFEQARALGGVARCRASLGDIPAAVASMRAAVEIFQHLGVPEADTAATHLAELESRQSSD</sequence>
<organism evidence="6 7">
    <name type="scientific">Nocardia terpenica</name>
    <dbReference type="NCBI Taxonomy" id="455432"/>
    <lineage>
        <taxon>Bacteria</taxon>
        <taxon>Bacillati</taxon>
        <taxon>Actinomycetota</taxon>
        <taxon>Actinomycetes</taxon>
        <taxon>Mycobacteriales</taxon>
        <taxon>Nocardiaceae</taxon>
        <taxon>Nocardia</taxon>
    </lineage>
</organism>
<dbReference type="InterPro" id="IPR052386">
    <property type="entry name" value="GPSM"/>
</dbReference>